<feature type="region of interest" description="Disordered" evidence="8">
    <location>
        <begin position="801"/>
        <end position="821"/>
    </location>
</feature>
<keyword evidence="3 7" id="KW-1134">Transmembrane beta strand</keyword>
<gene>
    <name evidence="11" type="ORF">TNO010_260061</name>
</gene>
<keyword evidence="6 7" id="KW-0998">Cell outer membrane</keyword>
<dbReference type="Gene3D" id="2.170.130.10">
    <property type="entry name" value="TonB-dependent receptor, plug domain"/>
    <property type="match status" value="1"/>
</dbReference>
<dbReference type="InterPro" id="IPR039426">
    <property type="entry name" value="TonB-dep_rcpt-like"/>
</dbReference>
<evidence type="ECO:0000256" key="2">
    <source>
        <dbReference type="ARBA" id="ARBA00022448"/>
    </source>
</evidence>
<name>A0A2I2MAB2_9FLAO</name>
<sequence>MNKFFLFLFTVFSVSLFAQKQYGKPLKIGVVSGKILDQASKEALPYVNIIIKNTSDKILTGGITNDDGTFNITNISEGKHRLEIQFIGYKTVSKLITISNKNKKVSLGTVYLSEDNTALDEIVVRAETSTVTQKIDRKVINVGKDLASAGATASELLNNVQSVSVDSQSGALSLRGNSNVRVLVDGKPTNMSTAQLLQQIPATSIKSIELITNPSAKYNPEGMSGIINIILNKGANIGFNGAINTGITQGENTRYNASLNMNYKTGKVNFYTNLGYNGGKGHNYGTVVRTGKQASTQNFIFDNDRESFLVKLGADIYINDKNTLSFYTTQNSTNAFNNGSVKVYDLANTLGKNAPNTSDNNNNSGSYNINYKIDFNKEGHNLEFEATYSDSENNEDATNNETIIRATDPEYKFLNYFNTIKNKANNTLINLDYTKPISKNGKLELGLEYRTNQTKNNNNTDQDGYKIATNGTLVLDINDATIIEAIGKSAFTYNRDIFSGYINYGHKFNKLTMQLGARLEQYDVKGSFTNKNETKPYTDAIFSIYPSAFFTFNPSEKNQYQLSYSRRVDRPSISQVNPIREWSTPLITSVGNPNLKPQFTNSFELNYTRKIKGGSLTFGTFYRKVTDEISTILYKDPSDNTNTKQLKSDQNFDGNNRYGFEMSSNYRITKWWSTNASLDLYSQTLKGLVSNVEKQVKNTAFNARLSNSFSASKKLKFQLFAMYRGANKNLQFNIDPMWMINTGARYSILKGKGSLSFKVNDIFKGMKFRFNATDPYTQTGQFNWESRTAYLGFNYRFGGGKNKAKRRRNRDNNEKQGGGFM</sequence>
<keyword evidence="2 7" id="KW-0813">Transport</keyword>
<dbReference type="PANTHER" id="PTHR40980:SF4">
    <property type="entry name" value="TONB-DEPENDENT RECEPTOR-LIKE BETA-BARREL DOMAIN-CONTAINING PROTEIN"/>
    <property type="match status" value="1"/>
</dbReference>
<evidence type="ECO:0000256" key="1">
    <source>
        <dbReference type="ARBA" id="ARBA00004571"/>
    </source>
</evidence>
<evidence type="ECO:0000256" key="6">
    <source>
        <dbReference type="ARBA" id="ARBA00023237"/>
    </source>
</evidence>
<reference evidence="11 12" key="1">
    <citation type="submission" date="2017-11" db="EMBL/GenBank/DDBJ databases">
        <authorList>
            <person name="Duchaud E."/>
        </authorList>
    </citation>
    <scope>NUCLEOTIDE SEQUENCE [LARGE SCALE GENOMIC DNA]</scope>
    <source>
        <strain evidence="11 12">TNO010</strain>
    </source>
</reference>
<dbReference type="EMBL" id="OENE01000019">
    <property type="protein sequence ID" value="SOU89000.1"/>
    <property type="molecule type" value="Genomic_DNA"/>
</dbReference>
<dbReference type="PROSITE" id="PS52016">
    <property type="entry name" value="TONB_DEPENDENT_REC_3"/>
    <property type="match status" value="1"/>
</dbReference>
<dbReference type="InterPro" id="IPR041700">
    <property type="entry name" value="OMP_b-brl_3"/>
</dbReference>
<dbReference type="Pfam" id="PF13715">
    <property type="entry name" value="CarbopepD_reg_2"/>
    <property type="match status" value="1"/>
</dbReference>
<evidence type="ECO:0000256" key="3">
    <source>
        <dbReference type="ARBA" id="ARBA00022452"/>
    </source>
</evidence>
<evidence type="ECO:0000256" key="5">
    <source>
        <dbReference type="ARBA" id="ARBA00023136"/>
    </source>
</evidence>
<keyword evidence="4 7" id="KW-0812">Transmembrane</keyword>
<evidence type="ECO:0000259" key="9">
    <source>
        <dbReference type="Pfam" id="PF07715"/>
    </source>
</evidence>
<evidence type="ECO:0008006" key="13">
    <source>
        <dbReference type="Google" id="ProtNLM"/>
    </source>
</evidence>
<comment type="subcellular location">
    <subcellularLocation>
        <location evidence="1 7">Cell outer membrane</location>
        <topology evidence="1 7">Multi-pass membrane protein</topology>
    </subcellularLocation>
</comment>
<dbReference type="Pfam" id="PF14905">
    <property type="entry name" value="OMP_b-brl_3"/>
    <property type="match status" value="1"/>
</dbReference>
<dbReference type="RefSeq" id="WP_172505449.1">
    <property type="nucleotide sequence ID" value="NZ_OENE01000019.1"/>
</dbReference>
<dbReference type="InterPro" id="IPR008969">
    <property type="entry name" value="CarboxyPept-like_regulatory"/>
</dbReference>
<dbReference type="PANTHER" id="PTHR40980">
    <property type="entry name" value="PLUG DOMAIN-CONTAINING PROTEIN"/>
    <property type="match status" value="1"/>
</dbReference>
<accession>A0A2I2MAB2</accession>
<proteinExistence type="inferred from homology"/>
<protein>
    <recommendedName>
        <fullName evidence="13">TonB-dependent receptor</fullName>
    </recommendedName>
</protein>
<dbReference type="GO" id="GO:0009279">
    <property type="term" value="C:cell outer membrane"/>
    <property type="evidence" value="ECO:0007669"/>
    <property type="project" value="UniProtKB-SubCell"/>
</dbReference>
<dbReference type="InterPro" id="IPR036942">
    <property type="entry name" value="Beta-barrel_TonB_sf"/>
</dbReference>
<feature type="domain" description="TonB-dependent receptor plug" evidence="9">
    <location>
        <begin position="147"/>
        <end position="225"/>
    </location>
</feature>
<dbReference type="Pfam" id="PF07715">
    <property type="entry name" value="Plug"/>
    <property type="match status" value="1"/>
</dbReference>
<dbReference type="Proteomes" id="UP000490060">
    <property type="component" value="Unassembled WGS sequence"/>
</dbReference>
<keyword evidence="5 7" id="KW-0472">Membrane</keyword>
<evidence type="ECO:0000259" key="10">
    <source>
        <dbReference type="Pfam" id="PF14905"/>
    </source>
</evidence>
<dbReference type="SUPFAM" id="SSF56935">
    <property type="entry name" value="Porins"/>
    <property type="match status" value="1"/>
</dbReference>
<feature type="domain" description="Outer membrane protein beta-barrel" evidence="10">
    <location>
        <begin position="374"/>
        <end position="795"/>
    </location>
</feature>
<dbReference type="Gene3D" id="2.60.40.1120">
    <property type="entry name" value="Carboxypeptidase-like, regulatory domain"/>
    <property type="match status" value="1"/>
</dbReference>
<evidence type="ECO:0000256" key="8">
    <source>
        <dbReference type="SAM" id="MobiDB-lite"/>
    </source>
</evidence>
<evidence type="ECO:0000313" key="12">
    <source>
        <dbReference type="Proteomes" id="UP000490060"/>
    </source>
</evidence>
<comment type="similarity">
    <text evidence="7">Belongs to the TonB-dependent receptor family.</text>
</comment>
<dbReference type="InterPro" id="IPR012910">
    <property type="entry name" value="Plug_dom"/>
</dbReference>
<dbReference type="AlphaFoldDB" id="A0A2I2MAB2"/>
<dbReference type="Gene3D" id="2.40.170.20">
    <property type="entry name" value="TonB-dependent receptor, beta-barrel domain"/>
    <property type="match status" value="1"/>
</dbReference>
<dbReference type="SUPFAM" id="SSF49464">
    <property type="entry name" value="Carboxypeptidase regulatory domain-like"/>
    <property type="match status" value="1"/>
</dbReference>
<evidence type="ECO:0000256" key="4">
    <source>
        <dbReference type="ARBA" id="ARBA00022692"/>
    </source>
</evidence>
<evidence type="ECO:0000313" key="11">
    <source>
        <dbReference type="EMBL" id="SOU89000.1"/>
    </source>
</evidence>
<dbReference type="InterPro" id="IPR037066">
    <property type="entry name" value="Plug_dom_sf"/>
</dbReference>
<evidence type="ECO:0000256" key="7">
    <source>
        <dbReference type="PROSITE-ProRule" id="PRU01360"/>
    </source>
</evidence>
<organism evidence="11 12">
    <name type="scientific">Tenacibaculum finnmarkense genomovar ulcerans</name>
    <dbReference type="NCBI Taxonomy" id="2781388"/>
    <lineage>
        <taxon>Bacteria</taxon>
        <taxon>Pseudomonadati</taxon>
        <taxon>Bacteroidota</taxon>
        <taxon>Flavobacteriia</taxon>
        <taxon>Flavobacteriales</taxon>
        <taxon>Flavobacteriaceae</taxon>
        <taxon>Tenacibaculum</taxon>
        <taxon>Tenacibaculum finnmarkense</taxon>
    </lineage>
</organism>